<gene>
    <name evidence="1" type="ORF">LCGC14_0503680</name>
</gene>
<sequence>MTETQLIKGDALKKEWEYLEKELSDINKIIANEGGRIMIYVGKSGYVYFEPKTSDESIEGVLDEINHGLKIARDLIEMRITHLKEIFHKI</sequence>
<reference evidence="1" key="1">
    <citation type="journal article" date="2015" name="Nature">
        <title>Complex archaea that bridge the gap between prokaryotes and eukaryotes.</title>
        <authorList>
            <person name="Spang A."/>
            <person name="Saw J.H."/>
            <person name="Jorgensen S.L."/>
            <person name="Zaremba-Niedzwiedzka K."/>
            <person name="Martijn J."/>
            <person name="Lind A.E."/>
            <person name="van Eijk R."/>
            <person name="Schleper C."/>
            <person name="Guy L."/>
            <person name="Ettema T.J."/>
        </authorList>
    </citation>
    <scope>NUCLEOTIDE SEQUENCE</scope>
</reference>
<proteinExistence type="predicted"/>
<comment type="caution">
    <text evidence="1">The sequence shown here is derived from an EMBL/GenBank/DDBJ whole genome shotgun (WGS) entry which is preliminary data.</text>
</comment>
<organism evidence="1">
    <name type="scientific">marine sediment metagenome</name>
    <dbReference type="NCBI Taxonomy" id="412755"/>
    <lineage>
        <taxon>unclassified sequences</taxon>
        <taxon>metagenomes</taxon>
        <taxon>ecological metagenomes</taxon>
    </lineage>
</organism>
<dbReference type="AlphaFoldDB" id="A0A0F9S350"/>
<accession>A0A0F9S350</accession>
<name>A0A0F9S350_9ZZZZ</name>
<protein>
    <submittedName>
        <fullName evidence="1">Uncharacterized protein</fullName>
    </submittedName>
</protein>
<evidence type="ECO:0000313" key="1">
    <source>
        <dbReference type="EMBL" id="KKN63250.1"/>
    </source>
</evidence>
<dbReference type="EMBL" id="LAZR01000596">
    <property type="protein sequence ID" value="KKN63250.1"/>
    <property type="molecule type" value="Genomic_DNA"/>
</dbReference>